<dbReference type="PANTHER" id="PTHR43280:SF2">
    <property type="entry name" value="HTH-TYPE TRANSCRIPTIONAL REGULATOR EXSA"/>
    <property type="match status" value="1"/>
</dbReference>
<feature type="domain" description="Response regulatory" evidence="6">
    <location>
        <begin position="2"/>
        <end position="119"/>
    </location>
</feature>
<reference evidence="8" key="1">
    <citation type="submission" date="2016-10" db="EMBL/GenBank/DDBJ databases">
        <authorList>
            <person name="Varghese N."/>
            <person name="Submissions S."/>
        </authorList>
    </citation>
    <scope>NUCLEOTIDE SEQUENCE [LARGE SCALE GENOMIC DNA]</scope>
    <source>
        <strain evidence="8">CGMCC 1.10223</strain>
    </source>
</reference>
<keyword evidence="4" id="KW-0597">Phosphoprotein</keyword>
<dbReference type="InterPro" id="IPR011006">
    <property type="entry name" value="CheY-like_superfamily"/>
</dbReference>
<dbReference type="Proteomes" id="UP000183410">
    <property type="component" value="Unassembled WGS sequence"/>
</dbReference>
<feature type="modified residue" description="4-aspartylphosphate" evidence="4">
    <location>
        <position position="54"/>
    </location>
</feature>
<keyword evidence="8" id="KW-1185">Reference proteome</keyword>
<dbReference type="Gene3D" id="1.10.10.60">
    <property type="entry name" value="Homeodomain-like"/>
    <property type="match status" value="2"/>
</dbReference>
<dbReference type="SUPFAM" id="SSF52172">
    <property type="entry name" value="CheY-like"/>
    <property type="match status" value="1"/>
</dbReference>
<evidence type="ECO:0000256" key="4">
    <source>
        <dbReference type="PROSITE-ProRule" id="PRU00169"/>
    </source>
</evidence>
<dbReference type="GO" id="GO:0043565">
    <property type="term" value="F:sequence-specific DNA binding"/>
    <property type="evidence" value="ECO:0007669"/>
    <property type="project" value="InterPro"/>
</dbReference>
<evidence type="ECO:0000256" key="1">
    <source>
        <dbReference type="ARBA" id="ARBA00023015"/>
    </source>
</evidence>
<dbReference type="SMART" id="SM00448">
    <property type="entry name" value="REC"/>
    <property type="match status" value="1"/>
</dbReference>
<dbReference type="CDD" id="cd17536">
    <property type="entry name" value="REC_YesN-like"/>
    <property type="match status" value="1"/>
</dbReference>
<name>A0A1I1XYA3_9BACL</name>
<dbReference type="PROSITE" id="PS01124">
    <property type="entry name" value="HTH_ARAC_FAMILY_2"/>
    <property type="match status" value="1"/>
</dbReference>
<dbReference type="SMART" id="SM00342">
    <property type="entry name" value="HTH_ARAC"/>
    <property type="match status" value="1"/>
</dbReference>
<organism evidence="7 8">
    <name type="scientific">Paenibacillus algorifonticola</name>
    <dbReference type="NCBI Taxonomy" id="684063"/>
    <lineage>
        <taxon>Bacteria</taxon>
        <taxon>Bacillati</taxon>
        <taxon>Bacillota</taxon>
        <taxon>Bacilli</taxon>
        <taxon>Bacillales</taxon>
        <taxon>Paenibacillaceae</taxon>
        <taxon>Paenibacillus</taxon>
    </lineage>
</organism>
<evidence type="ECO:0000259" key="6">
    <source>
        <dbReference type="PROSITE" id="PS50110"/>
    </source>
</evidence>
<dbReference type="GO" id="GO:0000160">
    <property type="term" value="P:phosphorelay signal transduction system"/>
    <property type="evidence" value="ECO:0007669"/>
    <property type="project" value="InterPro"/>
</dbReference>
<evidence type="ECO:0000256" key="3">
    <source>
        <dbReference type="ARBA" id="ARBA00023163"/>
    </source>
</evidence>
<accession>A0A1I1XYA3</accession>
<dbReference type="PRINTS" id="PR00032">
    <property type="entry name" value="HTHARAC"/>
</dbReference>
<dbReference type="EMBL" id="FONN01000001">
    <property type="protein sequence ID" value="SFE12254.1"/>
    <property type="molecule type" value="Genomic_DNA"/>
</dbReference>
<dbReference type="InterPro" id="IPR018060">
    <property type="entry name" value="HTH_AraC"/>
</dbReference>
<evidence type="ECO:0000256" key="2">
    <source>
        <dbReference type="ARBA" id="ARBA00023125"/>
    </source>
</evidence>
<dbReference type="SUPFAM" id="SSF46689">
    <property type="entry name" value="Homeodomain-like"/>
    <property type="match status" value="2"/>
</dbReference>
<dbReference type="InterPro" id="IPR009057">
    <property type="entry name" value="Homeodomain-like_sf"/>
</dbReference>
<dbReference type="PANTHER" id="PTHR43280">
    <property type="entry name" value="ARAC-FAMILY TRANSCRIPTIONAL REGULATOR"/>
    <property type="match status" value="1"/>
</dbReference>
<dbReference type="InterPro" id="IPR001789">
    <property type="entry name" value="Sig_transdc_resp-reg_receiver"/>
</dbReference>
<dbReference type="Pfam" id="PF00072">
    <property type="entry name" value="Response_reg"/>
    <property type="match status" value="1"/>
</dbReference>
<evidence type="ECO:0000313" key="8">
    <source>
        <dbReference type="Proteomes" id="UP000183410"/>
    </source>
</evidence>
<gene>
    <name evidence="7" type="ORF">SAMN04487969_101173</name>
</gene>
<keyword evidence="2" id="KW-0238">DNA-binding</keyword>
<dbReference type="Gene3D" id="3.40.50.2300">
    <property type="match status" value="1"/>
</dbReference>
<protein>
    <submittedName>
        <fullName evidence="7">Two-component system, response regulator YesN</fullName>
    </submittedName>
</protein>
<feature type="domain" description="HTH araC/xylS-type" evidence="5">
    <location>
        <begin position="428"/>
        <end position="526"/>
    </location>
</feature>
<dbReference type="OrthoDB" id="1974963at2"/>
<dbReference type="Pfam" id="PF12833">
    <property type="entry name" value="HTH_18"/>
    <property type="match status" value="1"/>
</dbReference>
<sequence>MQCLLIDDDIPTVNVLHDFVDWDAFGISKIMTAHNISDAKLLFEQSIPDIIICDIEMPKGTGLDMIKWVREHKYDCAFIFFTCHESFDFASTAISFNADAYVIKPFDKDKLETSLIKAIDVIKQRRELNEYSRYGQAWLKNRDLVEQGFWRDIMFATIPPRLDVIQSEMQKRDLDIHLEESYLLAITCVSKTDMEIDWNDNTFKYALHNLCSEMLFGTTDHSQIVTYKIEDVFYSALIKAENESIDVIKHKYDNLIKQCRKLFRCTATSYLAEGNEIFQIAETKIKLEEMDKKNIIYKGKVHDGKERFVYSNSEPYSLDVHQMNTLFIQGERVKIVNLLKKELETLASLNKLDVNTIRAIHQDFVQVVYSLLYKNNIQAHKLFSDEVAQQLAQSSNGSVFEFMKWANYVTNTTIDFLKMVIASEGVVEKAKRFIHEHYDQDLNREDIAAVVFLTPDYLAKRFKLETGLSVKEYLNEYRVKVAQEMLIHSKASISHIATQTGFDSISYFSTVFKKVTGDTPNAFRAKYNVLKI</sequence>
<evidence type="ECO:0000259" key="5">
    <source>
        <dbReference type="PROSITE" id="PS01124"/>
    </source>
</evidence>
<dbReference type="GO" id="GO:0003700">
    <property type="term" value="F:DNA-binding transcription factor activity"/>
    <property type="evidence" value="ECO:0007669"/>
    <property type="project" value="InterPro"/>
</dbReference>
<keyword evidence="1" id="KW-0805">Transcription regulation</keyword>
<dbReference type="PROSITE" id="PS50110">
    <property type="entry name" value="RESPONSE_REGULATORY"/>
    <property type="match status" value="1"/>
</dbReference>
<dbReference type="InterPro" id="IPR020449">
    <property type="entry name" value="Tscrpt_reg_AraC-type_HTH"/>
</dbReference>
<dbReference type="AlphaFoldDB" id="A0A1I1XYA3"/>
<dbReference type="RefSeq" id="WP_046230510.1">
    <property type="nucleotide sequence ID" value="NZ_FONN01000001.1"/>
</dbReference>
<keyword evidence="3" id="KW-0804">Transcription</keyword>
<evidence type="ECO:0000313" key="7">
    <source>
        <dbReference type="EMBL" id="SFE12254.1"/>
    </source>
</evidence>
<proteinExistence type="predicted"/>